<accession>A0A2J6SRS8</accession>
<reference evidence="1 2" key="1">
    <citation type="submission" date="2016-04" db="EMBL/GenBank/DDBJ databases">
        <title>A degradative enzymes factory behind the ericoid mycorrhizal symbiosis.</title>
        <authorList>
            <consortium name="DOE Joint Genome Institute"/>
            <person name="Martino E."/>
            <person name="Morin E."/>
            <person name="Grelet G."/>
            <person name="Kuo A."/>
            <person name="Kohler A."/>
            <person name="Daghino S."/>
            <person name="Barry K."/>
            <person name="Choi C."/>
            <person name="Cichocki N."/>
            <person name="Clum A."/>
            <person name="Copeland A."/>
            <person name="Hainaut M."/>
            <person name="Haridas S."/>
            <person name="Labutti K."/>
            <person name="Lindquist E."/>
            <person name="Lipzen A."/>
            <person name="Khouja H.-R."/>
            <person name="Murat C."/>
            <person name="Ohm R."/>
            <person name="Olson A."/>
            <person name="Spatafora J."/>
            <person name="Veneault-Fourrey C."/>
            <person name="Henrissat B."/>
            <person name="Grigoriev I."/>
            <person name="Martin F."/>
            <person name="Perotto S."/>
        </authorList>
    </citation>
    <scope>NUCLEOTIDE SEQUENCE [LARGE SCALE GENOMIC DNA]</scope>
    <source>
        <strain evidence="1 2">E</strain>
    </source>
</reference>
<name>A0A2J6SRS8_9HELO</name>
<sequence length="73" mass="8734">LKISPELLYKKRDLLFIILDNKERALAWDFSYLRLLKPEVSLLLEIYTILYKAWQELSFLVLRVLALVINKLI</sequence>
<dbReference type="InParanoid" id="A0A2J6SRS8"/>
<protein>
    <submittedName>
        <fullName evidence="1">Uncharacterized protein</fullName>
    </submittedName>
</protein>
<dbReference type="RefSeq" id="XP_024730402.1">
    <property type="nucleotide sequence ID" value="XM_024875786.1"/>
</dbReference>
<feature type="non-terminal residue" evidence="1">
    <location>
        <position position="1"/>
    </location>
</feature>
<proteinExistence type="predicted"/>
<keyword evidence="2" id="KW-1185">Reference proteome</keyword>
<dbReference type="AlphaFoldDB" id="A0A2J6SRS8"/>
<evidence type="ECO:0000313" key="2">
    <source>
        <dbReference type="Proteomes" id="UP000235371"/>
    </source>
</evidence>
<dbReference type="Proteomes" id="UP000235371">
    <property type="component" value="Unassembled WGS sequence"/>
</dbReference>
<gene>
    <name evidence="1" type="ORF">K444DRAFT_541326</name>
</gene>
<dbReference type="GeneID" id="36583865"/>
<organism evidence="1 2">
    <name type="scientific">Hyaloscypha bicolor E</name>
    <dbReference type="NCBI Taxonomy" id="1095630"/>
    <lineage>
        <taxon>Eukaryota</taxon>
        <taxon>Fungi</taxon>
        <taxon>Dikarya</taxon>
        <taxon>Ascomycota</taxon>
        <taxon>Pezizomycotina</taxon>
        <taxon>Leotiomycetes</taxon>
        <taxon>Helotiales</taxon>
        <taxon>Hyaloscyphaceae</taxon>
        <taxon>Hyaloscypha</taxon>
        <taxon>Hyaloscypha bicolor</taxon>
    </lineage>
</organism>
<dbReference type="OrthoDB" id="3695537at2759"/>
<dbReference type="EMBL" id="KZ613872">
    <property type="protein sequence ID" value="PMD53498.1"/>
    <property type="molecule type" value="Genomic_DNA"/>
</dbReference>
<evidence type="ECO:0000313" key="1">
    <source>
        <dbReference type="EMBL" id="PMD53498.1"/>
    </source>
</evidence>